<dbReference type="PANTHER" id="PTHR33332">
    <property type="entry name" value="REVERSE TRANSCRIPTASE DOMAIN-CONTAINING PROTEIN"/>
    <property type="match status" value="1"/>
</dbReference>
<accession>A0ABQ9D8K4</accession>
<dbReference type="EMBL" id="WHWB01034098">
    <property type="protein sequence ID" value="KAJ7413922.1"/>
    <property type="molecule type" value="Genomic_DNA"/>
</dbReference>
<proteinExistence type="predicted"/>
<dbReference type="InterPro" id="IPR036691">
    <property type="entry name" value="Endo/exonu/phosph_ase_sf"/>
</dbReference>
<evidence type="ECO:0008006" key="3">
    <source>
        <dbReference type="Google" id="ProtNLM"/>
    </source>
</evidence>
<reference evidence="1" key="1">
    <citation type="submission" date="2019-10" db="EMBL/GenBank/DDBJ databases">
        <authorList>
            <person name="Soares A.E.R."/>
            <person name="Aleixo A."/>
            <person name="Schneider P."/>
            <person name="Miyaki C.Y."/>
            <person name="Schneider M.P."/>
            <person name="Mello C."/>
            <person name="Vasconcelos A.T.R."/>
        </authorList>
    </citation>
    <scope>NUCLEOTIDE SEQUENCE</scope>
    <source>
        <tissue evidence="1">Muscle</tissue>
    </source>
</reference>
<gene>
    <name evidence="1" type="ORF">WISP_87626</name>
</gene>
<dbReference type="Gene3D" id="3.60.10.10">
    <property type="entry name" value="Endonuclease/exonuclease/phosphatase"/>
    <property type="match status" value="1"/>
</dbReference>
<dbReference type="SUPFAM" id="SSF56219">
    <property type="entry name" value="DNase I-like"/>
    <property type="match status" value="1"/>
</dbReference>
<evidence type="ECO:0000313" key="2">
    <source>
        <dbReference type="Proteomes" id="UP001145742"/>
    </source>
</evidence>
<evidence type="ECO:0000313" key="1">
    <source>
        <dbReference type="EMBL" id="KAJ7413922.1"/>
    </source>
</evidence>
<keyword evidence="2" id="KW-1185">Reference proteome</keyword>
<comment type="caution">
    <text evidence="1">The sequence shown here is derived from an EMBL/GenBank/DDBJ whole genome shotgun (WGS) entry which is preliminary data.</text>
</comment>
<dbReference type="Proteomes" id="UP001145742">
    <property type="component" value="Unassembled WGS sequence"/>
</dbReference>
<name>A0ABQ9D8K4_9PASS</name>
<protein>
    <recommendedName>
        <fullName evidence="3">Rna-directed dna polymerase from mobile element jockey-like</fullName>
    </recommendedName>
</protein>
<sequence>MQRDLDRLERWANAKFMKFNKAECKVLHFDRGNPRHTYRLGREVIESSPVEKDLGVMVDEKLNMSQQCVLTDRKANKILSCIRSVASKSKEIEKAGEGTSKPHYQKPDLGFTAHFELDQDTTIAKTVTMIGIAYNGCLEHYSALIAHELSRLNIDIAALSEVRLHEKGSLKEHGAGYTFYWSGKPKTESYLSGVGFMIKNSIASKLENLPTGWRITASRRLCSMNELATCCRKRGAPQKRYKDSLKQYPSLGHIDCHQWCTLSSSRDSWRHIIHNAVSSFENACRVSLEEKRQCRKNRSSPILPKEMFCCVFCDRTCAYPVSAFSATKRLAASVGKALPKSSFAKPCHDDDDNDDDDDECSHTREAGIAIKENQVTFLIFSKQNKDSIFTVHLQVFVVV</sequence>
<organism evidence="1 2">
    <name type="scientific">Willisornis vidua</name>
    <name type="common">Xingu scale-backed antbird</name>
    <dbReference type="NCBI Taxonomy" id="1566151"/>
    <lineage>
        <taxon>Eukaryota</taxon>
        <taxon>Metazoa</taxon>
        <taxon>Chordata</taxon>
        <taxon>Craniata</taxon>
        <taxon>Vertebrata</taxon>
        <taxon>Euteleostomi</taxon>
        <taxon>Archelosauria</taxon>
        <taxon>Archosauria</taxon>
        <taxon>Dinosauria</taxon>
        <taxon>Saurischia</taxon>
        <taxon>Theropoda</taxon>
        <taxon>Coelurosauria</taxon>
        <taxon>Aves</taxon>
        <taxon>Neognathae</taxon>
        <taxon>Neoaves</taxon>
        <taxon>Telluraves</taxon>
        <taxon>Australaves</taxon>
        <taxon>Passeriformes</taxon>
        <taxon>Thamnophilidae</taxon>
        <taxon>Willisornis</taxon>
    </lineage>
</organism>